<evidence type="ECO:0000313" key="2">
    <source>
        <dbReference type="EMBL" id="VAX15214.1"/>
    </source>
</evidence>
<protein>
    <submittedName>
        <fullName evidence="2">Sulfide:quinone oxidoreductase, Type III</fullName>
    </submittedName>
</protein>
<dbReference type="PANTHER" id="PTHR43755">
    <property type="match status" value="1"/>
</dbReference>
<dbReference type="PANTHER" id="PTHR43755:SF1">
    <property type="entry name" value="FAD-DEPENDENT PYRIDINE NUCLEOTIDE-DISULPHIDE OXIDOREDUCTASE"/>
    <property type="match status" value="1"/>
</dbReference>
<name>A0A3B1BTN5_9ZZZZ</name>
<dbReference type="SUPFAM" id="SSF51905">
    <property type="entry name" value="FAD/NAD(P)-binding domain"/>
    <property type="match status" value="2"/>
</dbReference>
<dbReference type="Pfam" id="PF07992">
    <property type="entry name" value="Pyr_redox_2"/>
    <property type="match status" value="1"/>
</dbReference>
<dbReference type="Gene3D" id="3.50.50.60">
    <property type="entry name" value="FAD/NAD(P)-binding domain"/>
    <property type="match status" value="2"/>
</dbReference>
<dbReference type="GO" id="GO:0016491">
    <property type="term" value="F:oxidoreductase activity"/>
    <property type="evidence" value="ECO:0007669"/>
    <property type="project" value="InterPro"/>
</dbReference>
<sequence length="419" mass="46312">MKKLLILGAGTGGTILANTLSRKLDLKQWDVTVIDKVVEHLYQPGFIFLPFRLYGYENRSDVTHPVKRHLPGGVNMVNADIRLIDHAGKKVETSAGVYSYDWLILALGCHVAPEEVEGLEESMGKNAFTFYTLEGSLALQKALEKMEKGKLTLNIAEMPIKCPVAPIEFIFLADYYFSKRGIRDKIEIEFVTPLAGAFTKPQASRALGEIARRKNIKITPNFDIQGVDHEKKVVNAFNGDSVEYDILASVPPNLGPQVIDESGLGDGAGYALTDEKTLKHKNVDNIYVLGDNTNVPTSKAGSVAHFEAEIVEENILREIDGKEPIAEFDGHSNCFIESGFHKALLIDFNYDTEPLPGTFPLPKVGPFSLLKESRLNHWGKMGFKQIYWNLLLSGHLPGDPLLPSNMSFTGKDISSLAPE</sequence>
<organism evidence="2">
    <name type="scientific">hydrothermal vent metagenome</name>
    <dbReference type="NCBI Taxonomy" id="652676"/>
    <lineage>
        <taxon>unclassified sequences</taxon>
        <taxon>metagenomes</taxon>
        <taxon>ecological metagenomes</taxon>
    </lineage>
</organism>
<dbReference type="AlphaFoldDB" id="A0A3B1BTN5"/>
<dbReference type="InterPro" id="IPR023753">
    <property type="entry name" value="FAD/NAD-binding_dom"/>
</dbReference>
<accession>A0A3B1BTN5</accession>
<reference evidence="2" key="1">
    <citation type="submission" date="2018-06" db="EMBL/GenBank/DDBJ databases">
        <authorList>
            <person name="Zhirakovskaya E."/>
        </authorList>
    </citation>
    <scope>NUCLEOTIDE SEQUENCE</scope>
</reference>
<gene>
    <name evidence="2" type="ORF">MNBD_NITROSPINAE03-1258</name>
</gene>
<dbReference type="InterPro" id="IPR036188">
    <property type="entry name" value="FAD/NAD-bd_sf"/>
</dbReference>
<dbReference type="EMBL" id="UOGB01000010">
    <property type="protein sequence ID" value="VAX15214.1"/>
    <property type="molecule type" value="Genomic_DNA"/>
</dbReference>
<feature type="domain" description="FAD/NAD(P)-binding" evidence="1">
    <location>
        <begin position="3"/>
        <end position="127"/>
    </location>
</feature>
<proteinExistence type="predicted"/>
<dbReference type="InterPro" id="IPR052541">
    <property type="entry name" value="SQRD"/>
</dbReference>
<evidence type="ECO:0000259" key="1">
    <source>
        <dbReference type="Pfam" id="PF07992"/>
    </source>
</evidence>